<keyword evidence="5" id="KW-1185">Reference proteome</keyword>
<dbReference type="Proteomes" id="UP000232693">
    <property type="component" value="Chromosome"/>
</dbReference>
<dbReference type="AlphaFoldDB" id="A0A2K9AMS7"/>
<evidence type="ECO:0000313" key="5">
    <source>
        <dbReference type="Proteomes" id="UP000232693"/>
    </source>
</evidence>
<dbReference type="SMART" id="SM00418">
    <property type="entry name" value="HTH_ARSR"/>
    <property type="match status" value="1"/>
</dbReference>
<keyword evidence="2" id="KW-0238">DNA-binding</keyword>
<name>A0A2K9AMS7_9GAMM</name>
<dbReference type="PANTHER" id="PTHR43132">
    <property type="entry name" value="ARSENICAL RESISTANCE OPERON REPRESSOR ARSR-RELATED"/>
    <property type="match status" value="1"/>
</dbReference>
<dbReference type="GO" id="GO:0003700">
    <property type="term" value="F:DNA-binding transcription factor activity"/>
    <property type="evidence" value="ECO:0007669"/>
    <property type="project" value="InterPro"/>
</dbReference>
<dbReference type="NCBIfam" id="NF033788">
    <property type="entry name" value="HTH_metalloreg"/>
    <property type="match status" value="1"/>
</dbReference>
<keyword evidence="3" id="KW-0804">Transcription</keyword>
<dbReference type="PRINTS" id="PR00778">
    <property type="entry name" value="HTHARSR"/>
</dbReference>
<dbReference type="EMBL" id="CP025120">
    <property type="protein sequence ID" value="AUD77723.1"/>
    <property type="molecule type" value="Genomic_DNA"/>
</dbReference>
<evidence type="ECO:0000256" key="2">
    <source>
        <dbReference type="ARBA" id="ARBA00023125"/>
    </source>
</evidence>
<dbReference type="Gene3D" id="1.10.10.10">
    <property type="entry name" value="Winged helix-like DNA-binding domain superfamily/Winged helix DNA-binding domain"/>
    <property type="match status" value="1"/>
</dbReference>
<evidence type="ECO:0000256" key="1">
    <source>
        <dbReference type="ARBA" id="ARBA00023015"/>
    </source>
</evidence>
<dbReference type="CDD" id="cd00090">
    <property type="entry name" value="HTH_ARSR"/>
    <property type="match status" value="1"/>
</dbReference>
<reference evidence="4 5" key="1">
    <citation type="submission" date="2017-12" db="EMBL/GenBank/DDBJ databases">
        <title>Kangiella profundi FT102 completed genome.</title>
        <authorList>
            <person name="Xu J."/>
            <person name="Wang J."/>
            <person name="Lu Y."/>
        </authorList>
    </citation>
    <scope>NUCLEOTIDE SEQUENCE [LARGE SCALE GENOMIC DNA]</scope>
    <source>
        <strain evidence="4 5">FT102</strain>
    </source>
</reference>
<dbReference type="OrthoDB" id="9796124at2"/>
<evidence type="ECO:0000313" key="4">
    <source>
        <dbReference type="EMBL" id="AUD77723.1"/>
    </source>
</evidence>
<dbReference type="InterPro" id="IPR001845">
    <property type="entry name" value="HTH_ArsR_DNA-bd_dom"/>
</dbReference>
<gene>
    <name evidence="4" type="ORF">CW740_00120</name>
</gene>
<dbReference type="PANTHER" id="PTHR43132:SF2">
    <property type="entry name" value="ARSENICAL RESISTANCE OPERON REPRESSOR ARSR-RELATED"/>
    <property type="match status" value="1"/>
</dbReference>
<dbReference type="InterPro" id="IPR036390">
    <property type="entry name" value="WH_DNA-bd_sf"/>
</dbReference>
<dbReference type="SUPFAM" id="SSF46785">
    <property type="entry name" value="Winged helix' DNA-binding domain"/>
    <property type="match status" value="1"/>
</dbReference>
<keyword evidence="1" id="KW-0805">Transcription regulation</keyword>
<dbReference type="InterPro" id="IPR011991">
    <property type="entry name" value="ArsR-like_HTH"/>
</dbReference>
<accession>A0A2K9AMS7</accession>
<dbReference type="Pfam" id="PF01022">
    <property type="entry name" value="HTH_5"/>
    <property type="match status" value="1"/>
</dbReference>
<dbReference type="KEGG" id="kpd:CW740_00120"/>
<sequence length="111" mass="12642">MNQLVTNGNMAFTDEMQKHSADAAKLLKNISNEQRLMILCILLEKELSVGELNEMLPQLSQSALSQHLALLRKSDLVTTRRHSQTIYYSLASTEVARIIHLLHEIYCQETC</sequence>
<dbReference type="GO" id="GO:0003677">
    <property type="term" value="F:DNA binding"/>
    <property type="evidence" value="ECO:0007669"/>
    <property type="project" value="UniProtKB-KW"/>
</dbReference>
<dbReference type="PROSITE" id="PS50987">
    <property type="entry name" value="HTH_ARSR_2"/>
    <property type="match status" value="1"/>
</dbReference>
<organism evidence="4 5">
    <name type="scientific">Kangiella profundi</name>
    <dbReference type="NCBI Taxonomy" id="1561924"/>
    <lineage>
        <taxon>Bacteria</taxon>
        <taxon>Pseudomonadati</taxon>
        <taxon>Pseudomonadota</taxon>
        <taxon>Gammaproteobacteria</taxon>
        <taxon>Kangiellales</taxon>
        <taxon>Kangiellaceae</taxon>
        <taxon>Kangiella</taxon>
    </lineage>
</organism>
<proteinExistence type="predicted"/>
<dbReference type="InterPro" id="IPR036388">
    <property type="entry name" value="WH-like_DNA-bd_sf"/>
</dbReference>
<dbReference type="InterPro" id="IPR051011">
    <property type="entry name" value="Metal_resp_trans_reg"/>
</dbReference>
<evidence type="ECO:0000256" key="3">
    <source>
        <dbReference type="ARBA" id="ARBA00023163"/>
    </source>
</evidence>
<protein>
    <submittedName>
        <fullName evidence="4">Transcriptional regulator</fullName>
    </submittedName>
</protein>